<dbReference type="GO" id="GO:0120009">
    <property type="term" value="P:intermembrane lipid transfer"/>
    <property type="evidence" value="ECO:0007669"/>
    <property type="project" value="UniProtKB-ARBA"/>
</dbReference>
<feature type="compositionally biased region" description="Acidic residues" evidence="8">
    <location>
        <begin position="536"/>
        <end position="549"/>
    </location>
</feature>
<evidence type="ECO:0000313" key="11">
    <source>
        <dbReference type="Proteomes" id="UP000243515"/>
    </source>
</evidence>
<gene>
    <name evidence="10" type="ORF">Egran_04147</name>
</gene>
<comment type="caution">
    <text evidence="10">The sequence shown here is derived from an EMBL/GenBank/DDBJ whole genome shotgun (WGS) entry which is preliminary data.</text>
</comment>
<dbReference type="InterPro" id="IPR037239">
    <property type="entry name" value="OSBP_sf"/>
</dbReference>
<evidence type="ECO:0000256" key="4">
    <source>
        <dbReference type="ARBA" id="ARBA00022490"/>
    </source>
</evidence>
<evidence type="ECO:0000313" key="10">
    <source>
        <dbReference type="EMBL" id="OXV08089.1"/>
    </source>
</evidence>
<dbReference type="InterPro" id="IPR041680">
    <property type="entry name" value="PH_8"/>
</dbReference>
<dbReference type="CDD" id="cd13289">
    <property type="entry name" value="PH_Osh3p_yeast"/>
    <property type="match status" value="1"/>
</dbReference>
<dbReference type="GO" id="GO:0032541">
    <property type="term" value="C:cortical endoplasmic reticulum"/>
    <property type="evidence" value="ECO:0007669"/>
    <property type="project" value="TreeGrafter"/>
</dbReference>
<dbReference type="Gene3D" id="2.40.160.120">
    <property type="match status" value="1"/>
</dbReference>
<reference evidence="10 11" key="1">
    <citation type="journal article" date="2015" name="Environ. Microbiol.">
        <title>Metagenome sequence of Elaphomyces granulatus from sporocarp tissue reveals Ascomycota ectomycorrhizal fingerprints of genome expansion and a Proteobacteria-rich microbiome.</title>
        <authorList>
            <person name="Quandt C.A."/>
            <person name="Kohler A."/>
            <person name="Hesse C.N."/>
            <person name="Sharpton T.J."/>
            <person name="Martin F."/>
            <person name="Spatafora J.W."/>
        </authorList>
    </citation>
    <scope>NUCLEOTIDE SEQUENCE [LARGE SCALE GENOMIC DNA]</scope>
    <source>
        <strain evidence="10 11">OSC145934</strain>
    </source>
</reference>
<dbReference type="InterPro" id="IPR011993">
    <property type="entry name" value="PH-like_dom_sf"/>
</dbReference>
<evidence type="ECO:0000256" key="1">
    <source>
        <dbReference type="ARBA" id="ARBA00004496"/>
    </source>
</evidence>
<evidence type="ECO:0000256" key="6">
    <source>
        <dbReference type="ARBA" id="ARBA00023055"/>
    </source>
</evidence>
<dbReference type="Gene3D" id="3.30.70.3490">
    <property type="match status" value="1"/>
</dbReference>
<keyword evidence="3" id="KW-0813">Transport</keyword>
<keyword evidence="6" id="KW-0445">Lipid transport</keyword>
<dbReference type="InterPro" id="IPR036598">
    <property type="entry name" value="GOLD_dom_sf"/>
</dbReference>
<dbReference type="Gene3D" id="2.60.120.680">
    <property type="entry name" value="GOLD domain"/>
    <property type="match status" value="1"/>
</dbReference>
<dbReference type="Proteomes" id="UP000243515">
    <property type="component" value="Unassembled WGS sequence"/>
</dbReference>
<dbReference type="EMBL" id="NPHW01004327">
    <property type="protein sequence ID" value="OXV08089.1"/>
    <property type="molecule type" value="Genomic_DNA"/>
</dbReference>
<evidence type="ECO:0000256" key="2">
    <source>
        <dbReference type="ARBA" id="ARBA00008842"/>
    </source>
</evidence>
<dbReference type="GO" id="GO:0006887">
    <property type="term" value="P:exocytosis"/>
    <property type="evidence" value="ECO:0007669"/>
    <property type="project" value="TreeGrafter"/>
</dbReference>
<dbReference type="PANTHER" id="PTHR10972:SF203">
    <property type="entry name" value="OXYSTEROL-BINDING PROTEIN HOMOLOG 3"/>
    <property type="match status" value="1"/>
</dbReference>
<dbReference type="PANTHER" id="PTHR10972">
    <property type="entry name" value="OXYSTEROL-BINDING PROTEIN-RELATED"/>
    <property type="match status" value="1"/>
</dbReference>
<evidence type="ECO:0000256" key="8">
    <source>
        <dbReference type="SAM" id="MobiDB-lite"/>
    </source>
</evidence>
<evidence type="ECO:0000256" key="3">
    <source>
        <dbReference type="ARBA" id="ARBA00022448"/>
    </source>
</evidence>
<proteinExistence type="inferred from homology"/>
<dbReference type="GO" id="GO:0005829">
    <property type="term" value="C:cytosol"/>
    <property type="evidence" value="ECO:0007669"/>
    <property type="project" value="TreeGrafter"/>
</dbReference>
<feature type="region of interest" description="Disordered" evidence="8">
    <location>
        <begin position="567"/>
        <end position="586"/>
    </location>
</feature>
<dbReference type="GO" id="GO:0034727">
    <property type="term" value="P:piecemeal microautophagy of the nucleus"/>
    <property type="evidence" value="ECO:0007669"/>
    <property type="project" value="TreeGrafter"/>
</dbReference>
<dbReference type="FunFam" id="2.30.29.30:FF:000369">
    <property type="entry name" value="Oxysterol binding protein"/>
    <property type="match status" value="1"/>
</dbReference>
<dbReference type="SUPFAM" id="SSF50729">
    <property type="entry name" value="PH domain-like"/>
    <property type="match status" value="1"/>
</dbReference>
<dbReference type="GO" id="GO:0030011">
    <property type="term" value="P:maintenance of cell polarity"/>
    <property type="evidence" value="ECO:0007669"/>
    <property type="project" value="TreeGrafter"/>
</dbReference>
<evidence type="ECO:0000256" key="7">
    <source>
        <dbReference type="ARBA" id="ARBA00023121"/>
    </source>
</evidence>
<organism evidence="10 11">
    <name type="scientific">Elaphomyces granulatus</name>
    <dbReference type="NCBI Taxonomy" id="519963"/>
    <lineage>
        <taxon>Eukaryota</taxon>
        <taxon>Fungi</taxon>
        <taxon>Dikarya</taxon>
        <taxon>Ascomycota</taxon>
        <taxon>Pezizomycotina</taxon>
        <taxon>Eurotiomycetes</taxon>
        <taxon>Eurotiomycetidae</taxon>
        <taxon>Eurotiales</taxon>
        <taxon>Elaphomycetaceae</taxon>
        <taxon>Elaphomyces</taxon>
    </lineage>
</organism>
<sequence length="978" mass="108868">MAGMEELEVHSKSYLVRWVHVKGDHTISWSIQPHKKSLNFGIFKHPGQLHTTSSPIALSAAAPPTEVNSIEPGENLAGSRQTPSIVIDKLRSIGLKPIQWIGKCEADRISQGTYDVPPQEGGNYALVFDNTFSKQISKTATFVLLTYPTCMPPQSGHPVHHTHTWATVNSAGGLRMSPKLQPLSNGSTESLRYTRAKGRIPSGGHRSRPASAGSSNGVVATIHTGVLQKRRRKRHQGWARRFFTLDFTSSTLSYYHDRNSSALRGAIPLRLAVVAANAETREISVDSGAEIWHLRANNAQEFTSWKAALEKASQQATEDRPAEDLFRVPTQLSQRRVNNPAEEREWTQVESLVSKVSGSRNAIRRMARDTDSKYLSPVVPSASDRRGRDASPQATSAEFYEAEDSNFLESRDRRPFWKRRQNNQSHNKPIPKRMASALDPSNNDALLAEERKPRGVASHRNYPEDIHEHLMEVLRDLDAVVTEFSSLIAESTRRRHPPAPSTMPSRLSMESDISQEFFDATEGGNISPLLTIQPDSGDEADEQEEEVVDDANSSSGSDVDDKCTIRPDYSSSLFPAPPKSLSPLPLNRVNRRTTVQAPAVPPPSLIGFLRKNVGKDLSAIAMPVSSNEPLSYLQRAAECLEYSALLDKAANVSDGLERLIYVTAFALSSLSAGRVKERAIRKPFNPMLGETYELVREDSGVRFLAEKVSHRPIQLAFQADSKDWSFAQSPMPTQKFWGKSVEVVTEGKVRLTLHTSGERFSWLAATSFLRNIIAGERYFEPVGEMTLVNETTGQKSVSAFKAGGMFSGRSEEVNVKAFDSDGNELPLGLAGNWTSSLQLTEHGSTTDVAIWTVGPLVDQAPKHYGLPVFSASLNQITPVEQGKLAPTDSRLRPDQRALEDGDVDLAEDVKAKLEERQRERRREMEERGEDWKPRWFTRVEGHDDDEVIWRLRIGRDGYWEERDKGKGEWSGTIPVFKL</sequence>
<dbReference type="AlphaFoldDB" id="A0A232LVD3"/>
<evidence type="ECO:0000259" key="9">
    <source>
        <dbReference type="PROSITE" id="PS50003"/>
    </source>
</evidence>
<feature type="domain" description="PH" evidence="9">
    <location>
        <begin position="220"/>
        <end position="314"/>
    </location>
</feature>
<dbReference type="FunFam" id="2.40.160.120:FF:000013">
    <property type="entry name" value="Oxysterol binding protein"/>
    <property type="match status" value="1"/>
</dbReference>
<dbReference type="GO" id="GO:0097038">
    <property type="term" value="C:perinuclear endoplasmic reticulum"/>
    <property type="evidence" value="ECO:0007669"/>
    <property type="project" value="TreeGrafter"/>
</dbReference>
<protein>
    <recommendedName>
        <fullName evidence="9">PH domain-containing protein</fullName>
    </recommendedName>
</protein>
<keyword evidence="11" id="KW-1185">Reference proteome</keyword>
<dbReference type="Pfam" id="PF15409">
    <property type="entry name" value="PH_8"/>
    <property type="match status" value="1"/>
</dbReference>
<accession>A0A232LVD3</accession>
<dbReference type="SUPFAM" id="SSF101576">
    <property type="entry name" value="Supernatant protein factor (SPF), C-terminal domain"/>
    <property type="match status" value="1"/>
</dbReference>
<dbReference type="GO" id="GO:0006897">
    <property type="term" value="P:endocytosis"/>
    <property type="evidence" value="ECO:0007669"/>
    <property type="project" value="TreeGrafter"/>
</dbReference>
<dbReference type="SUPFAM" id="SSF144000">
    <property type="entry name" value="Oxysterol-binding protein-like"/>
    <property type="match status" value="1"/>
</dbReference>
<evidence type="ECO:0000256" key="5">
    <source>
        <dbReference type="ARBA" id="ARBA00022553"/>
    </source>
</evidence>
<dbReference type="Pfam" id="PF01237">
    <property type="entry name" value="Oxysterol_BP"/>
    <property type="match status" value="1"/>
</dbReference>
<dbReference type="SMART" id="SM00233">
    <property type="entry name" value="PH"/>
    <property type="match status" value="1"/>
</dbReference>
<dbReference type="InterPro" id="IPR000648">
    <property type="entry name" value="Oxysterol-bd"/>
</dbReference>
<comment type="similarity">
    <text evidence="2">Belongs to the OSBP family.</text>
</comment>
<dbReference type="Gene3D" id="2.30.29.30">
    <property type="entry name" value="Pleckstrin-homology domain (PH domain)/Phosphotyrosine-binding domain (PTB)"/>
    <property type="match status" value="1"/>
</dbReference>
<name>A0A232LVD3_9EURO</name>
<keyword evidence="4" id="KW-0963">Cytoplasm</keyword>
<dbReference type="PROSITE" id="PS50003">
    <property type="entry name" value="PH_DOMAIN"/>
    <property type="match status" value="1"/>
</dbReference>
<comment type="subcellular location">
    <subcellularLocation>
        <location evidence="1">Cytoplasm</location>
    </subcellularLocation>
</comment>
<dbReference type="OrthoDB" id="1854502at2759"/>
<dbReference type="GO" id="GO:0032934">
    <property type="term" value="F:sterol binding"/>
    <property type="evidence" value="ECO:0007669"/>
    <property type="project" value="TreeGrafter"/>
</dbReference>
<feature type="region of interest" description="Disordered" evidence="8">
    <location>
        <begin position="884"/>
        <end position="904"/>
    </location>
</feature>
<feature type="region of interest" description="Disordered" evidence="8">
    <location>
        <begin position="365"/>
        <end position="441"/>
    </location>
</feature>
<feature type="compositionally biased region" description="Basic and acidic residues" evidence="8">
    <location>
        <begin position="889"/>
        <end position="899"/>
    </location>
</feature>
<dbReference type="InterPro" id="IPR001849">
    <property type="entry name" value="PH_domain"/>
</dbReference>
<keyword evidence="5" id="KW-0597">Phosphoprotein</keyword>
<keyword evidence="7" id="KW-0446">Lipid-binding</keyword>
<dbReference type="GO" id="GO:0005886">
    <property type="term" value="C:plasma membrane"/>
    <property type="evidence" value="ECO:0007669"/>
    <property type="project" value="TreeGrafter"/>
</dbReference>
<dbReference type="GO" id="GO:0035621">
    <property type="term" value="P:ER to Golgi ceramide transport"/>
    <property type="evidence" value="ECO:0007669"/>
    <property type="project" value="TreeGrafter"/>
</dbReference>
<feature type="region of interest" description="Disordered" evidence="8">
    <location>
        <begin position="524"/>
        <end position="562"/>
    </location>
</feature>